<dbReference type="GO" id="GO:0005737">
    <property type="term" value="C:cytoplasm"/>
    <property type="evidence" value="ECO:0007669"/>
    <property type="project" value="UniProtKB-SubCell"/>
</dbReference>
<dbReference type="HOGENOM" id="CLU_032409_0_0_1"/>
<dbReference type="PANTHER" id="PTHR14614:SF10">
    <property type="entry name" value="PROTEIN N-TERMINAL AND LYSINE N-METHYLTRANSFERASE EFM7"/>
    <property type="match status" value="1"/>
</dbReference>
<dbReference type="FunCoup" id="G8Y0S1">
    <property type="interactions" value="237"/>
</dbReference>
<dbReference type="GO" id="GO:0032259">
    <property type="term" value="P:methylation"/>
    <property type="evidence" value="ECO:0007669"/>
    <property type="project" value="UniProtKB-KW"/>
</dbReference>
<dbReference type="Gene3D" id="3.40.50.150">
    <property type="entry name" value="Vaccinia Virus protein VP39"/>
    <property type="match status" value="1"/>
</dbReference>
<comment type="function">
    <text evidence="5">S-adenosyl-L-methionine-dependent protein methyltransferase that trimethylates the N-terminal glycine 'Gly-2' of elongation factor 1-alpha, before also catalyzing the mono- and dimethylation of 'Lys-3'.</text>
</comment>
<feature type="binding site" evidence="5">
    <location>
        <position position="138"/>
    </location>
    <ligand>
        <name>S-adenosyl-L-methionine</name>
        <dbReference type="ChEBI" id="CHEBI:59789"/>
    </ligand>
</feature>
<reference evidence="6 7" key="1">
    <citation type="journal article" date="2012" name="G3 (Bethesda)">
        <title>Pichia sorbitophila, an interspecies yeast hybrid reveals early steps of genome resolution following polyploidization.</title>
        <authorList>
            <person name="Leh Louis V."/>
            <person name="Despons L."/>
            <person name="Friedrich A."/>
            <person name="Martin T."/>
            <person name="Durrens P."/>
            <person name="Casaregola S."/>
            <person name="Neuveglise C."/>
            <person name="Fairhead C."/>
            <person name="Marck C."/>
            <person name="Cruz J.A."/>
            <person name="Straub M.L."/>
            <person name="Kugler V."/>
            <person name="Sacerdot C."/>
            <person name="Uzunov Z."/>
            <person name="Thierry A."/>
            <person name="Weiss S."/>
            <person name="Bleykasten C."/>
            <person name="De Montigny J."/>
            <person name="Jacques N."/>
            <person name="Jung P."/>
            <person name="Lemaire M."/>
            <person name="Mallet S."/>
            <person name="Morel G."/>
            <person name="Richard G.F."/>
            <person name="Sarkar A."/>
            <person name="Savel G."/>
            <person name="Schacherer J."/>
            <person name="Seret M.L."/>
            <person name="Talla E."/>
            <person name="Samson G."/>
            <person name="Jubin C."/>
            <person name="Poulain J."/>
            <person name="Vacherie B."/>
            <person name="Barbe V."/>
            <person name="Pelletier E."/>
            <person name="Sherman D.J."/>
            <person name="Westhof E."/>
            <person name="Weissenbach J."/>
            <person name="Baret P.V."/>
            <person name="Wincker P."/>
            <person name="Gaillardin C."/>
            <person name="Dujon B."/>
            <person name="Souciet J.L."/>
        </authorList>
    </citation>
    <scope>NUCLEOTIDE SEQUENCE [LARGE SCALE GENOMIC DNA]</scope>
    <source>
        <strain evidence="7">ATCC MYA-4447 / BCRC 22081 / CBS 7064 / NBRC 10061 / NRRL Y-12695</strain>
    </source>
</reference>
<evidence type="ECO:0000256" key="3">
    <source>
        <dbReference type="ARBA" id="ARBA00022679"/>
    </source>
</evidence>
<evidence type="ECO:0000256" key="1">
    <source>
        <dbReference type="ARBA" id="ARBA00022490"/>
    </source>
</evidence>
<dbReference type="EMBL" id="FO082046">
    <property type="protein sequence ID" value="CCE86424.1"/>
    <property type="molecule type" value="Genomic_DNA"/>
</dbReference>
<keyword evidence="1 5" id="KW-0963">Cytoplasm</keyword>
<dbReference type="InParanoid" id="G8Y0S1"/>
<name>G8Y0S1_PICSO</name>
<dbReference type="GO" id="GO:0071885">
    <property type="term" value="F:N-terminal protein N-methyltransferase activity"/>
    <property type="evidence" value="ECO:0007669"/>
    <property type="project" value="UniProtKB-UniRule"/>
</dbReference>
<keyword evidence="7" id="KW-1185">Reference proteome</keyword>
<keyword evidence="2 5" id="KW-0489">Methyltransferase</keyword>
<dbReference type="HAMAP" id="MF_03223">
    <property type="entry name" value="Methyltr_EFM7"/>
    <property type="match status" value="1"/>
</dbReference>
<dbReference type="eggNOG" id="KOG2920">
    <property type="taxonomic scope" value="Eukaryota"/>
</dbReference>
<sequence>MDEEELIETDLFKEPEDFYKEAPKPHFVKYKRKKDTSNNEIELRLVGSSPLWGHMLWNAGIYTAEYLDKHADELVKGKKVLELGAAAALPSLICALNGCEKIVSTDYPDNDLIENIEYNFDHCKGIDRSKAKVAGYLWGSDVTPLFDVQDGQVKEEDKFDLLVLADLVFNHSEHRKLLKTCRESLKRTGLCLVVFTPHRPRLLDRDLDFFKLCEEYGLKAEQKDLDRWHPMFEEDEETTEIRSRIYCYHLVPTW</sequence>
<dbReference type="PROSITE" id="PS51560">
    <property type="entry name" value="SAM_MT_NNT1"/>
    <property type="match status" value="1"/>
</dbReference>
<gene>
    <name evidence="6" type="primary">Piso0_004913</name>
    <name evidence="5" type="synonym">EFM7</name>
    <name evidence="6" type="ORF">GNLVRS01_PISO0N03841g</name>
</gene>
<dbReference type="CDD" id="cd02440">
    <property type="entry name" value="AdoMet_MTases"/>
    <property type="match status" value="1"/>
</dbReference>
<dbReference type="STRING" id="559304.G8Y0S1"/>
<dbReference type="OMA" id="VGHNPLW"/>
<accession>G8Y0S1</accession>
<organism evidence="6 7">
    <name type="scientific">Pichia sorbitophila (strain ATCC MYA-4447 / BCRC 22081 / CBS 7064 / NBRC 10061 / NRRL Y-12695)</name>
    <name type="common">Hybrid yeast</name>
    <dbReference type="NCBI Taxonomy" id="559304"/>
    <lineage>
        <taxon>Eukaryota</taxon>
        <taxon>Fungi</taxon>
        <taxon>Dikarya</taxon>
        <taxon>Ascomycota</taxon>
        <taxon>Saccharomycotina</taxon>
        <taxon>Pichiomycetes</taxon>
        <taxon>Debaryomycetaceae</taxon>
        <taxon>Millerozyma</taxon>
    </lineage>
</organism>
<dbReference type="PANTHER" id="PTHR14614">
    <property type="entry name" value="HEPATOCELLULAR CARCINOMA-ASSOCIATED ANTIGEN"/>
    <property type="match status" value="1"/>
</dbReference>
<proteinExistence type="inferred from homology"/>
<comment type="similarity">
    <text evidence="5">Belongs to the class I-like SAM-binding methyltransferase superfamily. EFM7 family.</text>
</comment>
<evidence type="ECO:0000313" key="7">
    <source>
        <dbReference type="Proteomes" id="UP000005222"/>
    </source>
</evidence>
<evidence type="ECO:0000256" key="5">
    <source>
        <dbReference type="HAMAP-Rule" id="MF_03223"/>
    </source>
</evidence>
<feature type="binding site" evidence="5">
    <location>
        <position position="57"/>
    </location>
    <ligand>
        <name>S-adenosyl-L-methionine</name>
        <dbReference type="ChEBI" id="CHEBI:59789"/>
    </ligand>
</feature>
<keyword evidence="4 5" id="KW-0949">S-adenosyl-L-methionine</keyword>
<dbReference type="OrthoDB" id="46564at2759"/>
<dbReference type="GO" id="GO:0016279">
    <property type="term" value="F:protein-lysine N-methyltransferase activity"/>
    <property type="evidence" value="ECO:0007669"/>
    <property type="project" value="UniProtKB-UniRule"/>
</dbReference>
<evidence type="ECO:0000256" key="4">
    <source>
        <dbReference type="ARBA" id="ARBA00022691"/>
    </source>
</evidence>
<dbReference type="InterPro" id="IPR029063">
    <property type="entry name" value="SAM-dependent_MTases_sf"/>
</dbReference>
<dbReference type="InterPro" id="IPR019410">
    <property type="entry name" value="Methyltransf_16"/>
</dbReference>
<protein>
    <recommendedName>
        <fullName evidence="5">Protein N-terminal and lysine N-methyltransferase EFM7</fullName>
        <ecNumber evidence="5">2.1.1.-</ecNumber>
    </recommendedName>
    <alternativeName>
        <fullName evidence="5">Elongation factor methyltransferase 7</fullName>
    </alternativeName>
</protein>
<dbReference type="Pfam" id="PF10294">
    <property type="entry name" value="Methyltransf_16"/>
    <property type="match status" value="1"/>
</dbReference>
<dbReference type="Proteomes" id="UP000005222">
    <property type="component" value="Chromosome N"/>
</dbReference>
<dbReference type="EC" id="2.1.1.-" evidence="5"/>
<evidence type="ECO:0000313" key="6">
    <source>
        <dbReference type="EMBL" id="CCE86424.1"/>
    </source>
</evidence>
<feature type="binding site" evidence="5">
    <location>
        <position position="106"/>
    </location>
    <ligand>
        <name>S-adenosyl-L-methionine</name>
        <dbReference type="ChEBI" id="CHEBI:59789"/>
    </ligand>
</feature>
<evidence type="ECO:0000256" key="2">
    <source>
        <dbReference type="ARBA" id="ARBA00022603"/>
    </source>
</evidence>
<dbReference type="AlphaFoldDB" id="G8Y0S1"/>
<dbReference type="InterPro" id="IPR025784">
    <property type="entry name" value="EFM7"/>
</dbReference>
<keyword evidence="3 5" id="KW-0808">Transferase</keyword>
<feature type="binding site" evidence="5">
    <location>
        <begin position="84"/>
        <end position="86"/>
    </location>
    <ligand>
        <name>S-adenosyl-L-methionine</name>
        <dbReference type="ChEBI" id="CHEBI:59789"/>
    </ligand>
</feature>
<feature type="binding site" evidence="5">
    <location>
        <position position="165"/>
    </location>
    <ligand>
        <name>S-adenosyl-L-methionine</name>
        <dbReference type="ChEBI" id="CHEBI:59789"/>
    </ligand>
</feature>
<dbReference type="SUPFAM" id="SSF53335">
    <property type="entry name" value="S-adenosyl-L-methionine-dependent methyltransferases"/>
    <property type="match status" value="1"/>
</dbReference>
<comment type="subcellular location">
    <subcellularLocation>
        <location evidence="5">Cytoplasm</location>
    </subcellularLocation>
</comment>